<protein>
    <submittedName>
        <fullName evidence="1">Uncharacterized protein</fullName>
    </submittedName>
</protein>
<sequence>MPQKFQVLRCYACSTFQAHQTKKSNKWECRICGKKQSCKRFYGLGTAKECRFQVQKLNAMRGQLDSTESPPEQDSDSSSKEEEPDWAIEPVQDTHSPIKPQNKPISKWSQYLEEKGPLPANAKANSSEDEEVVFEIPKKLKKLHNESLKKKSTFSIIDIRPEIPDAIGHFASTGSKPAQPSLNSKAYHPEETFSKIKPSNKKSVPAAVKKPTMPDLTEQISLLPPFENFDGLCSDSMMAKPFTWREDTNDLDALNI</sequence>
<dbReference type="Proteomes" id="UP001231649">
    <property type="component" value="Chromosome 5"/>
</dbReference>
<name>A0ACC2RBA5_9NEOP</name>
<organism evidence="1 2">
    <name type="scientific">Mythimna loreyi</name>
    <dbReference type="NCBI Taxonomy" id="667449"/>
    <lineage>
        <taxon>Eukaryota</taxon>
        <taxon>Metazoa</taxon>
        <taxon>Ecdysozoa</taxon>
        <taxon>Arthropoda</taxon>
        <taxon>Hexapoda</taxon>
        <taxon>Insecta</taxon>
        <taxon>Pterygota</taxon>
        <taxon>Neoptera</taxon>
        <taxon>Endopterygota</taxon>
        <taxon>Lepidoptera</taxon>
        <taxon>Glossata</taxon>
        <taxon>Ditrysia</taxon>
        <taxon>Noctuoidea</taxon>
        <taxon>Noctuidae</taxon>
        <taxon>Noctuinae</taxon>
        <taxon>Hadenini</taxon>
        <taxon>Mythimna</taxon>
    </lineage>
</organism>
<gene>
    <name evidence="1" type="ORF">PYW08_014150</name>
</gene>
<comment type="caution">
    <text evidence="1">The sequence shown here is derived from an EMBL/GenBank/DDBJ whole genome shotgun (WGS) entry which is preliminary data.</text>
</comment>
<evidence type="ECO:0000313" key="1">
    <source>
        <dbReference type="EMBL" id="KAJ8734900.1"/>
    </source>
</evidence>
<accession>A0ACC2RBA5</accession>
<evidence type="ECO:0000313" key="2">
    <source>
        <dbReference type="Proteomes" id="UP001231649"/>
    </source>
</evidence>
<proteinExistence type="predicted"/>
<reference evidence="1" key="1">
    <citation type="submission" date="2023-03" db="EMBL/GenBank/DDBJ databases">
        <title>Chromosome-level genomes of two armyworms, Mythimna separata and Mythimna loreyi, provide insights into the biosynthesis and reception of sex pheromones.</title>
        <authorList>
            <person name="Zhao H."/>
        </authorList>
    </citation>
    <scope>NUCLEOTIDE SEQUENCE</scope>
    <source>
        <strain evidence="1">BeijingLab</strain>
    </source>
</reference>
<keyword evidence="2" id="KW-1185">Reference proteome</keyword>
<dbReference type="EMBL" id="CM056781">
    <property type="protein sequence ID" value="KAJ8734900.1"/>
    <property type="molecule type" value="Genomic_DNA"/>
</dbReference>